<organism evidence="2 3">
    <name type="scientific">Kribbella shirazensis</name>
    <dbReference type="NCBI Taxonomy" id="1105143"/>
    <lineage>
        <taxon>Bacteria</taxon>
        <taxon>Bacillati</taxon>
        <taxon>Actinomycetota</taxon>
        <taxon>Actinomycetes</taxon>
        <taxon>Propionibacteriales</taxon>
        <taxon>Kribbellaceae</taxon>
        <taxon>Kribbella</taxon>
    </lineage>
</organism>
<evidence type="ECO:0000256" key="1">
    <source>
        <dbReference type="SAM" id="Phobius"/>
    </source>
</evidence>
<dbReference type="Proteomes" id="UP000555407">
    <property type="component" value="Unassembled WGS sequence"/>
</dbReference>
<keyword evidence="1" id="KW-0812">Transmembrane</keyword>
<evidence type="ECO:0000313" key="2">
    <source>
        <dbReference type="EMBL" id="NIK55820.1"/>
    </source>
</evidence>
<dbReference type="AlphaFoldDB" id="A0A7X5ZZL4"/>
<feature type="transmembrane region" description="Helical" evidence="1">
    <location>
        <begin position="33"/>
        <end position="50"/>
    </location>
</feature>
<sequence>MKRLAVSLAFFLVLSLAVGLLLSGPALMDWPVAGGLFAVAVLGEGFRFWLRRNRAKKRDSSIV</sequence>
<accession>A0A7X5ZZL4</accession>
<reference evidence="2 3" key="1">
    <citation type="submission" date="2020-03" db="EMBL/GenBank/DDBJ databases">
        <title>Sequencing the genomes of 1000 actinobacteria strains.</title>
        <authorList>
            <person name="Klenk H.-P."/>
        </authorList>
    </citation>
    <scope>NUCLEOTIDE SEQUENCE [LARGE SCALE GENOMIC DNA]</scope>
    <source>
        <strain evidence="2 3">DSM 45490</strain>
    </source>
</reference>
<evidence type="ECO:0000313" key="3">
    <source>
        <dbReference type="Proteomes" id="UP000555407"/>
    </source>
</evidence>
<proteinExistence type="predicted"/>
<keyword evidence="1" id="KW-1133">Transmembrane helix</keyword>
<keyword evidence="1" id="KW-0472">Membrane</keyword>
<name>A0A7X5ZZL4_9ACTN</name>
<protein>
    <submittedName>
        <fullName evidence="2">Uncharacterized protein</fullName>
    </submittedName>
</protein>
<dbReference type="EMBL" id="JAASRO010000001">
    <property type="protein sequence ID" value="NIK55820.1"/>
    <property type="molecule type" value="Genomic_DNA"/>
</dbReference>
<keyword evidence="3" id="KW-1185">Reference proteome</keyword>
<gene>
    <name evidence="2" type="ORF">BJY22_001537</name>
</gene>
<comment type="caution">
    <text evidence="2">The sequence shown here is derived from an EMBL/GenBank/DDBJ whole genome shotgun (WGS) entry which is preliminary data.</text>
</comment>
<dbReference type="RefSeq" id="WP_167204771.1">
    <property type="nucleotide sequence ID" value="NZ_JAASRO010000001.1"/>
</dbReference>